<dbReference type="GO" id="GO:0005886">
    <property type="term" value="C:plasma membrane"/>
    <property type="evidence" value="ECO:0007669"/>
    <property type="project" value="UniProtKB-SubCell"/>
</dbReference>
<keyword evidence="2 7" id="KW-0813">Transport</keyword>
<keyword evidence="5 7" id="KW-1133">Transmembrane helix</keyword>
<feature type="domain" description="ABC transmembrane type-1" evidence="8">
    <location>
        <begin position="86"/>
        <end position="279"/>
    </location>
</feature>
<gene>
    <name evidence="9" type="ORF">IO98_16080</name>
</gene>
<dbReference type="GO" id="GO:0055085">
    <property type="term" value="P:transmembrane transport"/>
    <property type="evidence" value="ECO:0007669"/>
    <property type="project" value="InterPro"/>
</dbReference>
<evidence type="ECO:0000259" key="8">
    <source>
        <dbReference type="PROSITE" id="PS50928"/>
    </source>
</evidence>
<evidence type="ECO:0000256" key="6">
    <source>
        <dbReference type="ARBA" id="ARBA00023136"/>
    </source>
</evidence>
<comment type="caution">
    <text evidence="9">The sequence shown here is derived from an EMBL/GenBank/DDBJ whole genome shotgun (WGS) entry which is preliminary data.</text>
</comment>
<evidence type="ECO:0000256" key="5">
    <source>
        <dbReference type="ARBA" id="ARBA00022989"/>
    </source>
</evidence>
<keyword evidence="6 7" id="KW-0472">Membrane</keyword>
<accession>A0A084JKJ7</accession>
<evidence type="ECO:0000256" key="3">
    <source>
        <dbReference type="ARBA" id="ARBA00022475"/>
    </source>
</evidence>
<keyword evidence="10" id="KW-1185">Reference proteome</keyword>
<protein>
    <submittedName>
        <fullName evidence="9">Sugar ABC transporter permease</fullName>
    </submittedName>
</protein>
<dbReference type="PANTHER" id="PTHR43744:SF6">
    <property type="entry name" value="ABC TRANSPORTER PERMEASE PROTEIN YESQ-RELATED"/>
    <property type="match status" value="1"/>
</dbReference>
<dbReference type="AlphaFoldDB" id="A0A084JKJ7"/>
<evidence type="ECO:0000256" key="1">
    <source>
        <dbReference type="ARBA" id="ARBA00004651"/>
    </source>
</evidence>
<evidence type="ECO:0000313" key="9">
    <source>
        <dbReference type="EMBL" id="KEZ89481.1"/>
    </source>
</evidence>
<dbReference type="SUPFAM" id="SSF161098">
    <property type="entry name" value="MetI-like"/>
    <property type="match status" value="1"/>
</dbReference>
<comment type="similarity">
    <text evidence="7">Belongs to the binding-protein-dependent transport system permease family.</text>
</comment>
<feature type="transmembrane region" description="Helical" evidence="7">
    <location>
        <begin position="261"/>
        <end position="283"/>
    </location>
</feature>
<feature type="transmembrane region" description="Helical" evidence="7">
    <location>
        <begin position="121"/>
        <end position="145"/>
    </location>
</feature>
<organism evidence="9 10">
    <name type="scientific">Lacrimispora celerecrescens</name>
    <dbReference type="NCBI Taxonomy" id="29354"/>
    <lineage>
        <taxon>Bacteria</taxon>
        <taxon>Bacillati</taxon>
        <taxon>Bacillota</taxon>
        <taxon>Clostridia</taxon>
        <taxon>Lachnospirales</taxon>
        <taxon>Lachnospiraceae</taxon>
        <taxon>Lacrimispora</taxon>
    </lineage>
</organism>
<keyword evidence="4 7" id="KW-0812">Transmembrane</keyword>
<keyword evidence="3" id="KW-1003">Cell membrane</keyword>
<sequence length="294" mass="33546">MARTNLISEVERRRRRKYMISAAFRYTLLTVVALVMIYPIIWLVGATFKTNNEIFTSINFIPSKIDFTPYVNGWKTRTKFTFTTFFINTFSFVIPKILFCLISSTLVAYGFARFNFPFKKICFSILMATMFLPSVVTRIPLYILWKNLGLLNTYVPLIAPTVFANEPFFVFMLIQFMRSIPTYLDEAATIDGCNSFGILTMFLLPALKPALISCTIFQFVWSFNDFLGPLIYVTSLAKYPVSLALKMSIDQSSGIVEWNQILAMSFLALLPALILFFCCQKYFVEGVTSSGVKG</sequence>
<evidence type="ECO:0000256" key="7">
    <source>
        <dbReference type="RuleBase" id="RU363032"/>
    </source>
</evidence>
<reference evidence="9 10" key="1">
    <citation type="submission" date="2014-07" db="EMBL/GenBank/DDBJ databases">
        <title>Draft genome of Clostridium celerecrescens 152B isolated from sediments associated with methane hydrate from Krishna Godavari basin.</title>
        <authorList>
            <person name="Honkalas V.S."/>
            <person name="Dabir A.P."/>
            <person name="Arora P."/>
            <person name="Dhakephalkar P.K."/>
        </authorList>
    </citation>
    <scope>NUCLEOTIDE SEQUENCE [LARGE SCALE GENOMIC DNA]</scope>
    <source>
        <strain evidence="9 10">152B</strain>
    </source>
</reference>
<dbReference type="PANTHER" id="PTHR43744">
    <property type="entry name" value="ABC TRANSPORTER PERMEASE PROTEIN MG189-RELATED-RELATED"/>
    <property type="match status" value="1"/>
</dbReference>
<dbReference type="Gene3D" id="1.10.3720.10">
    <property type="entry name" value="MetI-like"/>
    <property type="match status" value="1"/>
</dbReference>
<dbReference type="Pfam" id="PF00528">
    <property type="entry name" value="BPD_transp_1"/>
    <property type="match status" value="1"/>
</dbReference>
<feature type="transmembrane region" description="Helical" evidence="7">
    <location>
        <begin position="22"/>
        <end position="44"/>
    </location>
</feature>
<name>A0A084JKJ7_9FIRM</name>
<feature type="transmembrane region" description="Helical" evidence="7">
    <location>
        <begin position="85"/>
        <end position="109"/>
    </location>
</feature>
<comment type="subcellular location">
    <subcellularLocation>
        <location evidence="1 7">Cell membrane</location>
        <topology evidence="1 7">Multi-pass membrane protein</topology>
    </subcellularLocation>
</comment>
<dbReference type="PROSITE" id="PS50928">
    <property type="entry name" value="ABC_TM1"/>
    <property type="match status" value="1"/>
</dbReference>
<dbReference type="CDD" id="cd06261">
    <property type="entry name" value="TM_PBP2"/>
    <property type="match status" value="1"/>
</dbReference>
<evidence type="ECO:0000313" key="10">
    <source>
        <dbReference type="Proteomes" id="UP000028525"/>
    </source>
</evidence>
<dbReference type="InterPro" id="IPR000515">
    <property type="entry name" value="MetI-like"/>
</dbReference>
<evidence type="ECO:0000256" key="4">
    <source>
        <dbReference type="ARBA" id="ARBA00022692"/>
    </source>
</evidence>
<evidence type="ECO:0000256" key="2">
    <source>
        <dbReference type="ARBA" id="ARBA00022448"/>
    </source>
</evidence>
<dbReference type="STRING" id="29354.IO98_16080"/>
<dbReference type="Proteomes" id="UP000028525">
    <property type="component" value="Unassembled WGS sequence"/>
</dbReference>
<dbReference type="OrthoDB" id="9787837at2"/>
<feature type="transmembrane region" description="Helical" evidence="7">
    <location>
        <begin position="196"/>
        <end position="220"/>
    </location>
</feature>
<feature type="transmembrane region" description="Helical" evidence="7">
    <location>
        <begin position="157"/>
        <end position="176"/>
    </location>
</feature>
<dbReference type="InterPro" id="IPR035906">
    <property type="entry name" value="MetI-like_sf"/>
</dbReference>
<proteinExistence type="inferred from homology"/>
<dbReference type="RefSeq" id="WP_038282745.1">
    <property type="nucleotide sequence ID" value="NZ_JPME01000018.1"/>
</dbReference>
<dbReference type="EMBL" id="JPME01000018">
    <property type="protein sequence ID" value="KEZ89481.1"/>
    <property type="molecule type" value="Genomic_DNA"/>
</dbReference>